<dbReference type="InterPro" id="IPR004995">
    <property type="entry name" value="Spore_Ger"/>
</dbReference>
<evidence type="ECO:0000313" key="5">
    <source>
        <dbReference type="EMBL" id="KNY25387.1"/>
    </source>
</evidence>
<feature type="region of interest" description="Disordered" evidence="3">
    <location>
        <begin position="516"/>
        <end position="537"/>
    </location>
</feature>
<comment type="caution">
    <text evidence="5">The sequence shown here is derived from an EMBL/GenBank/DDBJ whole genome shotgun (WGS) entry which is preliminary data.</text>
</comment>
<feature type="transmembrane region" description="Helical" evidence="4">
    <location>
        <begin position="367"/>
        <end position="385"/>
    </location>
</feature>
<dbReference type="PANTHER" id="PTHR22550:SF5">
    <property type="entry name" value="LEUCINE ZIPPER PROTEIN 4"/>
    <property type="match status" value="1"/>
</dbReference>
<reference evidence="6" key="1">
    <citation type="submission" date="2015-07" db="EMBL/GenBank/DDBJ databases">
        <title>Near-Complete Genome Sequence of the Cellulolytic Bacterium Bacteroides (Pseudobacteroides) cellulosolvens ATCC 35603.</title>
        <authorList>
            <person name="Dassa B."/>
            <person name="Utturkar S.M."/>
            <person name="Klingeman D.M."/>
            <person name="Hurt R.A."/>
            <person name="Keller M."/>
            <person name="Xu J."/>
            <person name="Reddy Y.H.K."/>
            <person name="Borovok I."/>
            <person name="Grinberg I.R."/>
            <person name="Lamed R."/>
            <person name="Zhivin O."/>
            <person name="Bayer E.A."/>
            <person name="Brown S.D."/>
        </authorList>
    </citation>
    <scope>NUCLEOTIDE SEQUENCE [LARGE SCALE GENOMIC DNA]</scope>
    <source>
        <strain evidence="6">DSM 2933</strain>
    </source>
</reference>
<dbReference type="GO" id="GO:0016020">
    <property type="term" value="C:membrane"/>
    <property type="evidence" value="ECO:0007669"/>
    <property type="project" value="InterPro"/>
</dbReference>
<dbReference type="InterPro" id="IPR050768">
    <property type="entry name" value="UPF0353/GerABKA_families"/>
</dbReference>
<evidence type="ECO:0000256" key="1">
    <source>
        <dbReference type="ARBA" id="ARBA00005278"/>
    </source>
</evidence>
<feature type="transmembrane region" description="Helical" evidence="4">
    <location>
        <begin position="448"/>
        <end position="473"/>
    </location>
</feature>
<organism evidence="5 6">
    <name type="scientific">Pseudobacteroides cellulosolvens ATCC 35603 = DSM 2933</name>
    <dbReference type="NCBI Taxonomy" id="398512"/>
    <lineage>
        <taxon>Bacteria</taxon>
        <taxon>Bacillati</taxon>
        <taxon>Bacillota</taxon>
        <taxon>Clostridia</taxon>
        <taxon>Eubacteriales</taxon>
        <taxon>Oscillospiraceae</taxon>
        <taxon>Pseudobacteroides</taxon>
    </lineage>
</organism>
<dbReference type="STRING" id="398512.Bccel_0647"/>
<sequence length="537" mass="59845">MSILYVGDYMFKRLSNFFMMKKTKRETKKEHLGKSNRYKNENIPKSIAEIKEKLNKDFTNCSDFVIREVEIGKLKTKIIVAFFEGFVDRQILSQNVIEPIINYSGNDEKNKIHELLKTNIISSCTISELNNYEDTIDGISSGEAVIFIEGESKAFKVGVKSPEKRAVEQPDTEVSIKGSREGFTENLRSNTILLRRRIKNPQFKIESIKLGEETKTDIAICYIDGIVKKEIIDEVRRRLQRIKIDAVLATGYLEQFIQDGKYPLFPMVGNSEKPDKVAAKLLEGRVAIIADGTPTVLTVPFLFIETLQAQEDYFGEFYFASFVRVLRYISLLISLYLPALYVALTTFHQTVIPFKLMLTMAASREGLPFSAFTEALLMVLTFEVLREAGIRMPRAIGQAVSIVGAIVIGESAVNAGIASAPLVIVSALAGICSFIVPPLMKTGAILRIGLLVAAEILGLMGIGVVTIVLITYLCNKRSFGIPYLTPFSPLHTADLKDSLIVVPIWAMFSRPRALTEGQDTTRTTGKSFSSKEGKTDE</sequence>
<gene>
    <name evidence="5" type="ORF">Bccel_0647</name>
</gene>
<keyword evidence="2 4" id="KW-0472">Membrane</keyword>
<dbReference type="PANTHER" id="PTHR22550">
    <property type="entry name" value="SPORE GERMINATION PROTEIN"/>
    <property type="match status" value="1"/>
</dbReference>
<dbReference type="Pfam" id="PF03323">
    <property type="entry name" value="GerA"/>
    <property type="match status" value="1"/>
</dbReference>
<dbReference type="eggNOG" id="COG0697">
    <property type="taxonomic scope" value="Bacteria"/>
</dbReference>
<proteinExistence type="inferred from homology"/>
<dbReference type="Proteomes" id="UP000036923">
    <property type="component" value="Unassembled WGS sequence"/>
</dbReference>
<accession>A0A0L6JIW0</accession>
<feature type="compositionally biased region" description="Polar residues" evidence="3">
    <location>
        <begin position="517"/>
        <end position="528"/>
    </location>
</feature>
<dbReference type="EMBL" id="LGTC01000001">
    <property type="protein sequence ID" value="KNY25387.1"/>
    <property type="molecule type" value="Genomic_DNA"/>
</dbReference>
<keyword evidence="6" id="KW-1185">Reference proteome</keyword>
<feature type="transmembrane region" description="Helical" evidence="4">
    <location>
        <begin position="392"/>
        <end position="409"/>
    </location>
</feature>
<evidence type="ECO:0000256" key="4">
    <source>
        <dbReference type="SAM" id="Phobius"/>
    </source>
</evidence>
<evidence type="ECO:0000313" key="6">
    <source>
        <dbReference type="Proteomes" id="UP000036923"/>
    </source>
</evidence>
<keyword evidence="4" id="KW-1133">Transmembrane helix</keyword>
<feature type="transmembrane region" description="Helical" evidence="4">
    <location>
        <begin position="325"/>
        <end position="347"/>
    </location>
</feature>
<dbReference type="GO" id="GO:0009847">
    <property type="term" value="P:spore germination"/>
    <property type="evidence" value="ECO:0007669"/>
    <property type="project" value="InterPro"/>
</dbReference>
<dbReference type="AlphaFoldDB" id="A0A0L6JIW0"/>
<evidence type="ECO:0000256" key="3">
    <source>
        <dbReference type="SAM" id="MobiDB-lite"/>
    </source>
</evidence>
<evidence type="ECO:0000256" key="2">
    <source>
        <dbReference type="ARBA" id="ARBA00023136"/>
    </source>
</evidence>
<keyword evidence="4" id="KW-0812">Transmembrane</keyword>
<name>A0A0L6JIW0_9FIRM</name>
<feature type="transmembrane region" description="Helical" evidence="4">
    <location>
        <begin position="415"/>
        <end position="436"/>
    </location>
</feature>
<dbReference type="PIRSF" id="PIRSF005690">
    <property type="entry name" value="GerBA"/>
    <property type="match status" value="1"/>
</dbReference>
<dbReference type="PATRIC" id="fig|398512.5.peg.667"/>
<comment type="similarity">
    <text evidence="1">Belongs to the GerABKA family.</text>
</comment>
<protein>
    <submittedName>
        <fullName evidence="5">GerA spore germination protein</fullName>
    </submittedName>
</protein>